<dbReference type="Proteomes" id="UP000281171">
    <property type="component" value="Unassembled WGS sequence"/>
</dbReference>
<sequence>MPSVQRFLSGHNNAARTAALSASSVRASRAIERVRAARTGGGNVRVGGNYTGHEATAIDVEIVAAGGIPRASRPQFAGVGNGRLSVQSVEAAAPLQSLTLTLADLGIPTQTALLDVRTVQIRARAAGAAGNQIRLSVQPDLTRAPTDWALLSDWPAGGALQQGEQWDWGALPLSTQGELDERSPRIQIGHDPQVYRPYRVYKDGAWQFGLSPAPERALPKGAAVWLISGGYVVTVTDGSTTETYGDTAAAQGEIASFYELLRALQASALVEVAGVVAADRAVGGMAAIDVPLRTQAWLHGLSGKVELKDVSVPPLAPTQSLIVRCINADVVGRERWSVVGDVSGALAEAVTGQPYASAAARFVIPAKAAQRESSGEHAFKYQPTQREKTEGVPSVCLRPFRMGRNARPRTVTFRYQLRPPADCSCADMPTPRLSMACLGLGEDMDIDNVEFMNRIKAVYQWREAFIRANTATQLAGVGPGTPGTPGTPGRPATPGRKKWVFVVVYRGLISRPPGTSQAIGIYQTATVTSVVEYFDESDAQNALNAVLAAGPLPEGTTKGVIGIGGVEVALHNISGGRHGEHVEGNLAVEESAMESMAVPGLPAVPPTPGTPGTPGKPIPFAYLAYVHDLDWMESAIPIIVGCLGRIYDKPAALPAWDALWAEIQADLAHLQATRNDIEKPERAHARYLDRYKSTVDNILLSVGILPKSDTSSTDAGGCWIDHGGSHWWVDAEGYYLPAFSNKPYISSRRDAETGKPYSTQEFGFGLIVACPERLKEGDEITVRILTVDGERPYQEGDEAIIQTVAGAPAWLSGGVDGTDVQTWRVAGSASGALPDYIVPTDGQPAPVYSQAGVQLKMALGGIPFALGDAFSLSVEAGQWRWRRDGGPWSAAANIPAPAAQSDTSFAPLADGLQVQFIAGAAPSFVPGDAYSFAVHQPWAVGHVRDAHERAWGWAGGAGSLTIDLGAPTPIEAIALARYHLPAGAQVQVAIDGGAPHTLETSGPVAVWMLPAPVQAARLTITVAQAEGGHIGWVWAGTPMATDHHASQCQRTRRWAVGRAGGINPAGLYAGAGDGWRLAWSPSDWSASRLVQDDMDRLMALLDWAQQRDEPLILVPHHRHPQDAALVRPGADALEITDQHAWQADDVQHRLLSATLELEPVYA</sequence>
<comment type="caution">
    <text evidence="1">The sequence shown here is derived from an EMBL/GenBank/DDBJ whole genome shotgun (WGS) entry which is preliminary data.</text>
</comment>
<evidence type="ECO:0000313" key="2">
    <source>
        <dbReference type="Proteomes" id="UP000281171"/>
    </source>
</evidence>
<dbReference type="EMBL" id="RDQK01000020">
    <property type="protein sequence ID" value="RMX07410.1"/>
    <property type="molecule type" value="Genomic_DNA"/>
</dbReference>
<organism evidence="1 2">
    <name type="scientific">Allofranklinella schreckenbergeri</name>
    <dbReference type="NCBI Taxonomy" id="1076744"/>
    <lineage>
        <taxon>Bacteria</taxon>
        <taxon>Pseudomonadati</taxon>
        <taxon>Pseudomonadota</taxon>
        <taxon>Betaproteobacteria</taxon>
        <taxon>Burkholderiales</taxon>
        <taxon>Comamonadaceae</taxon>
        <taxon>Allofranklinella</taxon>
    </lineage>
</organism>
<reference evidence="1 2" key="1">
    <citation type="submission" date="2018-10" db="EMBL/GenBank/DDBJ databases">
        <title>Comamonadaceae CDC group NO-1 genome sequencing and assembly.</title>
        <authorList>
            <person name="Bernier A.-M."/>
            <person name="Bernard K."/>
        </authorList>
    </citation>
    <scope>NUCLEOTIDE SEQUENCE [LARGE SCALE GENOMIC DNA]</scope>
    <source>
        <strain evidence="1 2">NML180581</strain>
    </source>
</reference>
<proteinExistence type="predicted"/>
<evidence type="ECO:0000313" key="1">
    <source>
        <dbReference type="EMBL" id="RMX07410.1"/>
    </source>
</evidence>
<gene>
    <name evidence="1" type="ORF">EBQ24_08725</name>
</gene>
<accession>A0A3M6QWL7</accession>
<dbReference type="RefSeq" id="WP_147473754.1">
    <property type="nucleotide sequence ID" value="NZ_RDQK01000020.1"/>
</dbReference>
<name>A0A3M6QWL7_9BURK</name>
<dbReference type="AlphaFoldDB" id="A0A3M6QWL7"/>
<protein>
    <submittedName>
        <fullName evidence="1">Uncharacterized protein</fullName>
    </submittedName>
</protein>